<sequence length="208" mass="23025">MMRVKYVVKLSLLAVLMAIFFAGCGSGGTDDAGSGQTAGSTDKTAVILTVSGTQGEKEYSLEQLEELGMETCSYSGRNKENNNERQVREYTGVKIRTLLEDAGYGKPGETMKVICSDGYSREYELDSLYDLYFFNGEDAKKGDPVEPMLAVIQEGESMGNDKIYHADEGSPLRLVFGQTDYDSDYTMDFNMQGWASYVEKIEVSETNE</sequence>
<keyword evidence="1" id="KW-0732">Signal</keyword>
<accession>A0A923NPW8</accession>
<dbReference type="EMBL" id="JACRYT010000008">
    <property type="protein sequence ID" value="MBC6679958.1"/>
    <property type="molecule type" value="Genomic_DNA"/>
</dbReference>
<evidence type="ECO:0008006" key="4">
    <source>
        <dbReference type="Google" id="ProtNLM"/>
    </source>
</evidence>
<dbReference type="Gene3D" id="3.90.420.10">
    <property type="entry name" value="Oxidoreductase, molybdopterin-binding domain"/>
    <property type="match status" value="1"/>
</dbReference>
<dbReference type="InterPro" id="IPR036374">
    <property type="entry name" value="OxRdtase_Mopterin-bd_sf"/>
</dbReference>
<feature type="signal peptide" evidence="1">
    <location>
        <begin position="1"/>
        <end position="22"/>
    </location>
</feature>
<comment type="caution">
    <text evidence="2">The sequence shown here is derived from an EMBL/GenBank/DDBJ whole genome shotgun (WGS) entry which is preliminary data.</text>
</comment>
<dbReference type="SUPFAM" id="SSF56524">
    <property type="entry name" value="Oxidoreductase molybdopterin-binding domain"/>
    <property type="match status" value="1"/>
</dbReference>
<dbReference type="RefSeq" id="WP_187303062.1">
    <property type="nucleotide sequence ID" value="NZ_CBCTON010000005.1"/>
</dbReference>
<proteinExistence type="predicted"/>
<gene>
    <name evidence="2" type="ORF">H9L42_08960</name>
</gene>
<protein>
    <recommendedName>
        <fullName evidence="4">Oxidoreductase molybdopterin-binding domain-containing protein</fullName>
    </recommendedName>
</protein>
<name>A0A923NPW8_9FIRM</name>
<dbReference type="Proteomes" id="UP000602647">
    <property type="component" value="Unassembled WGS sequence"/>
</dbReference>
<feature type="chain" id="PRO_5038777487" description="Oxidoreductase molybdopterin-binding domain-containing protein" evidence="1">
    <location>
        <begin position="23"/>
        <end position="208"/>
    </location>
</feature>
<dbReference type="PROSITE" id="PS51257">
    <property type="entry name" value="PROKAR_LIPOPROTEIN"/>
    <property type="match status" value="1"/>
</dbReference>
<evidence type="ECO:0000313" key="3">
    <source>
        <dbReference type="Proteomes" id="UP000602647"/>
    </source>
</evidence>
<evidence type="ECO:0000256" key="1">
    <source>
        <dbReference type="SAM" id="SignalP"/>
    </source>
</evidence>
<dbReference type="AlphaFoldDB" id="A0A923NPW8"/>
<keyword evidence="3" id="KW-1185">Reference proteome</keyword>
<organism evidence="2 3">
    <name type="scientific">Zhenpiania hominis</name>
    <dbReference type="NCBI Taxonomy" id="2763644"/>
    <lineage>
        <taxon>Bacteria</taxon>
        <taxon>Bacillati</taxon>
        <taxon>Bacillota</taxon>
        <taxon>Clostridia</taxon>
        <taxon>Peptostreptococcales</taxon>
        <taxon>Anaerovoracaceae</taxon>
        <taxon>Zhenpiania</taxon>
    </lineage>
</organism>
<evidence type="ECO:0000313" key="2">
    <source>
        <dbReference type="EMBL" id="MBC6679958.1"/>
    </source>
</evidence>
<reference evidence="2" key="1">
    <citation type="submission" date="2020-08" db="EMBL/GenBank/DDBJ databases">
        <title>Genome public.</title>
        <authorList>
            <person name="Liu C."/>
            <person name="Sun Q."/>
        </authorList>
    </citation>
    <scope>NUCLEOTIDE SEQUENCE</scope>
    <source>
        <strain evidence="2">BX12</strain>
    </source>
</reference>